<accession>B5Y7M8</accession>
<sequence>MWELTPDTKILSESKLTWLELQKGLKGTPMEVLAPTFVCAEKLSKVNALLLTSVAVLESGWGKSALSKRTKNLFGFQAYDRNPSGAKVFISYEEGIFFVAEYIRTRYATAGGAYYKGGTLKAMGSLWASDPQWTQKVCSVAATLRRRAQ</sequence>
<dbReference type="InterPro" id="IPR002901">
    <property type="entry name" value="MGlyc_endo_b_GlcNAc-like_dom"/>
</dbReference>
<proteinExistence type="predicted"/>
<dbReference type="AlphaFoldDB" id="B5Y7M8"/>
<dbReference type="RefSeq" id="WP_012544573.1">
    <property type="nucleotide sequence ID" value="NC_011295.1"/>
</dbReference>
<dbReference type="EMBL" id="CP001145">
    <property type="protein sequence ID" value="ACI17922.1"/>
    <property type="molecule type" value="Genomic_DNA"/>
</dbReference>
<organism evidence="3 4">
    <name type="scientific">Coprothermobacter proteolyticus (strain ATCC 35245 / DSM 5265 / OCM 4 / BT)</name>
    <dbReference type="NCBI Taxonomy" id="309798"/>
    <lineage>
        <taxon>Bacteria</taxon>
        <taxon>Pseudomonadati</taxon>
        <taxon>Coprothermobacterota</taxon>
        <taxon>Coprothermobacteria</taxon>
        <taxon>Coprothermobacterales</taxon>
        <taxon>Coprothermobacteraceae</taxon>
        <taxon>Coprothermobacter</taxon>
    </lineage>
</organism>
<dbReference type="CAZy" id="GH73">
    <property type="family name" value="Glycoside Hydrolase Family 73"/>
</dbReference>
<dbReference type="Proteomes" id="UP000001732">
    <property type="component" value="Chromosome"/>
</dbReference>
<evidence type="ECO:0000313" key="4">
    <source>
        <dbReference type="Proteomes" id="UP000001732"/>
    </source>
</evidence>
<evidence type="ECO:0000259" key="2">
    <source>
        <dbReference type="SMART" id="SM00047"/>
    </source>
</evidence>
<dbReference type="Gene3D" id="1.10.530.10">
    <property type="match status" value="1"/>
</dbReference>
<dbReference type="PANTHER" id="PTHR33308:SF9">
    <property type="entry name" value="PEPTIDOGLYCAN HYDROLASE FLGJ"/>
    <property type="match status" value="1"/>
</dbReference>
<dbReference type="STRING" id="309798.COPRO5265_0409"/>
<dbReference type="HOGENOM" id="CLU_1746515_0_0_9"/>
<protein>
    <submittedName>
        <fullName evidence="3">N-acetylmuramoyl-L-alanine amidase, family 4</fullName>
    </submittedName>
</protein>
<dbReference type="eggNOG" id="COG4193">
    <property type="taxonomic scope" value="Bacteria"/>
</dbReference>
<evidence type="ECO:0000256" key="1">
    <source>
        <dbReference type="ARBA" id="ARBA00022801"/>
    </source>
</evidence>
<dbReference type="PANTHER" id="PTHR33308">
    <property type="entry name" value="PEPTIDOGLYCAN HYDROLASE FLGJ"/>
    <property type="match status" value="1"/>
</dbReference>
<feature type="domain" description="Mannosyl-glycoprotein endo-beta-N-acetylglucosamidase-like" evidence="2">
    <location>
        <begin position="22"/>
        <end position="145"/>
    </location>
</feature>
<name>B5Y7M8_COPPD</name>
<keyword evidence="1" id="KW-0378">Hydrolase</keyword>
<keyword evidence="4" id="KW-1185">Reference proteome</keyword>
<dbReference type="KEGG" id="cpo:COPRO5265_0409"/>
<dbReference type="Pfam" id="PF01832">
    <property type="entry name" value="Glucosaminidase"/>
    <property type="match status" value="1"/>
</dbReference>
<reference evidence="4" key="1">
    <citation type="submission" date="2008-08" db="EMBL/GenBank/DDBJ databases">
        <title>The complete genome sequence of Coprothermobacter proteolyticus strain ATCC 5245 / DSM 5265 / BT.</title>
        <authorList>
            <person name="Dodson R.J."/>
            <person name="Durkin A.S."/>
            <person name="Wu M."/>
            <person name="Eisen J."/>
            <person name="Sutton G."/>
        </authorList>
    </citation>
    <scope>NUCLEOTIDE SEQUENCE [LARGE SCALE GENOMIC DNA]</scope>
    <source>
        <strain evidence="4">ATCC 35245 / DSM 5265 / OCM 4 / BT</strain>
    </source>
</reference>
<dbReference type="SMART" id="SM00047">
    <property type="entry name" value="LYZ2"/>
    <property type="match status" value="1"/>
</dbReference>
<dbReference type="GO" id="GO:0004040">
    <property type="term" value="F:amidase activity"/>
    <property type="evidence" value="ECO:0007669"/>
    <property type="project" value="InterPro"/>
</dbReference>
<gene>
    <name evidence="3" type="ordered locus">COPRO5265_0409</name>
</gene>
<dbReference type="InterPro" id="IPR051056">
    <property type="entry name" value="Glycosyl_Hydrolase_73"/>
</dbReference>
<evidence type="ECO:0000313" key="3">
    <source>
        <dbReference type="EMBL" id="ACI17922.1"/>
    </source>
</evidence>
<dbReference type="OrthoDB" id="9816557at2"/>
<reference evidence="3 4" key="2">
    <citation type="journal article" date="2014" name="Genome Announc.">
        <title>Complete Genome Sequence of Coprothermobacter proteolyticus DSM 5265.</title>
        <authorList>
            <person name="Alexiev A."/>
            <person name="Coil D.A."/>
            <person name="Badger J.H."/>
            <person name="Enticknap J."/>
            <person name="Ward N."/>
            <person name="Robb F.T."/>
            <person name="Eisen J.A."/>
        </authorList>
    </citation>
    <scope>NUCLEOTIDE SEQUENCE [LARGE SCALE GENOMIC DNA]</scope>
    <source>
        <strain evidence="4">ATCC 35245 / DSM 5265 / OCM 4 / BT</strain>
    </source>
</reference>